<dbReference type="GO" id="GO:0005886">
    <property type="term" value="C:plasma membrane"/>
    <property type="evidence" value="ECO:0007669"/>
    <property type="project" value="UniProtKB-SubCell"/>
</dbReference>
<feature type="transmembrane region" description="Helical" evidence="7">
    <location>
        <begin position="62"/>
        <end position="83"/>
    </location>
</feature>
<proteinExistence type="inferred from homology"/>
<evidence type="ECO:0000256" key="4">
    <source>
        <dbReference type="ARBA" id="ARBA00022692"/>
    </source>
</evidence>
<organism evidence="8 9">
    <name type="scientific">Chiayiivirga flava</name>
    <dbReference type="NCBI Taxonomy" id="659595"/>
    <lineage>
        <taxon>Bacteria</taxon>
        <taxon>Pseudomonadati</taxon>
        <taxon>Pseudomonadota</taxon>
        <taxon>Gammaproteobacteria</taxon>
        <taxon>Lysobacterales</taxon>
        <taxon>Lysobacteraceae</taxon>
        <taxon>Chiayiivirga</taxon>
    </lineage>
</organism>
<dbReference type="Pfam" id="PF04226">
    <property type="entry name" value="Transgly_assoc"/>
    <property type="match status" value="1"/>
</dbReference>
<protein>
    <submittedName>
        <fullName evidence="8">Putative membrane protein YeaQ/YmgE (Transglycosylase-associated protein family)</fullName>
    </submittedName>
</protein>
<evidence type="ECO:0000313" key="9">
    <source>
        <dbReference type="Proteomes" id="UP000521199"/>
    </source>
</evidence>
<name>A0A7W8FZ01_9GAMM</name>
<dbReference type="PANTHER" id="PTHR33884">
    <property type="entry name" value="UPF0410 PROTEIN YMGE"/>
    <property type="match status" value="1"/>
</dbReference>
<feature type="transmembrane region" description="Helical" evidence="7">
    <location>
        <begin position="33"/>
        <end position="56"/>
    </location>
</feature>
<evidence type="ECO:0000256" key="2">
    <source>
        <dbReference type="ARBA" id="ARBA00011006"/>
    </source>
</evidence>
<keyword evidence="5 7" id="KW-1133">Transmembrane helix</keyword>
<evidence type="ECO:0000256" key="1">
    <source>
        <dbReference type="ARBA" id="ARBA00004651"/>
    </source>
</evidence>
<evidence type="ECO:0000256" key="7">
    <source>
        <dbReference type="SAM" id="Phobius"/>
    </source>
</evidence>
<evidence type="ECO:0000256" key="6">
    <source>
        <dbReference type="ARBA" id="ARBA00023136"/>
    </source>
</evidence>
<gene>
    <name evidence="8" type="ORF">HNQ52_001195</name>
</gene>
<dbReference type="AlphaFoldDB" id="A0A7W8FZ01"/>
<dbReference type="Proteomes" id="UP000521199">
    <property type="component" value="Unassembled WGS sequence"/>
</dbReference>
<keyword evidence="9" id="KW-1185">Reference proteome</keyword>
<keyword evidence="4 7" id="KW-0812">Transmembrane</keyword>
<sequence>MTISLQGLIIILLVGGIAGWLAALVMRGRGLGILGNIVVGILGAFIGGWVLGMLGVVIGGGILGSIINAFIGAVILLFLISLIKRA</sequence>
<dbReference type="RefSeq" id="WP_221281960.1">
    <property type="nucleotide sequence ID" value="NZ_JACHHP010000002.1"/>
</dbReference>
<accession>A0A7W8FZ01</accession>
<evidence type="ECO:0000256" key="5">
    <source>
        <dbReference type="ARBA" id="ARBA00022989"/>
    </source>
</evidence>
<comment type="caution">
    <text evidence="8">The sequence shown here is derived from an EMBL/GenBank/DDBJ whole genome shotgun (WGS) entry which is preliminary data.</text>
</comment>
<evidence type="ECO:0000256" key="3">
    <source>
        <dbReference type="ARBA" id="ARBA00022475"/>
    </source>
</evidence>
<keyword evidence="6 7" id="KW-0472">Membrane</keyword>
<dbReference type="EMBL" id="JACHHP010000002">
    <property type="protein sequence ID" value="MBB5207666.1"/>
    <property type="molecule type" value="Genomic_DNA"/>
</dbReference>
<comment type="similarity">
    <text evidence="2">Belongs to the UPF0410 family.</text>
</comment>
<feature type="transmembrane region" description="Helical" evidence="7">
    <location>
        <begin position="6"/>
        <end position="26"/>
    </location>
</feature>
<dbReference type="InterPro" id="IPR007341">
    <property type="entry name" value="Transgly_assoc"/>
</dbReference>
<comment type="subcellular location">
    <subcellularLocation>
        <location evidence="1">Cell membrane</location>
        <topology evidence="1">Multi-pass membrane protein</topology>
    </subcellularLocation>
</comment>
<keyword evidence="3" id="KW-1003">Cell membrane</keyword>
<evidence type="ECO:0000313" key="8">
    <source>
        <dbReference type="EMBL" id="MBB5207666.1"/>
    </source>
</evidence>
<dbReference type="PANTHER" id="PTHR33884:SF3">
    <property type="entry name" value="UPF0410 PROTEIN YMGE"/>
    <property type="match status" value="1"/>
</dbReference>
<reference evidence="8 9" key="1">
    <citation type="submission" date="2020-08" db="EMBL/GenBank/DDBJ databases">
        <title>Genomic Encyclopedia of Type Strains, Phase IV (KMG-IV): sequencing the most valuable type-strain genomes for metagenomic binning, comparative biology and taxonomic classification.</title>
        <authorList>
            <person name="Goeker M."/>
        </authorList>
    </citation>
    <scope>NUCLEOTIDE SEQUENCE [LARGE SCALE GENOMIC DNA]</scope>
    <source>
        <strain evidence="8 9">DSM 24163</strain>
    </source>
</reference>